<evidence type="ECO:0000256" key="2">
    <source>
        <dbReference type="ARBA" id="ARBA00022475"/>
    </source>
</evidence>
<evidence type="ECO:0000256" key="1">
    <source>
        <dbReference type="ARBA" id="ARBA00004651"/>
    </source>
</evidence>
<gene>
    <name evidence="8" type="ORF">MINT15_21200</name>
</gene>
<reference evidence="8 9" key="1">
    <citation type="submission" date="2014-10" db="EMBL/GenBank/DDBJ databases">
        <title>Genome sequence of Micropolyspora internatus JCM3315.</title>
        <authorList>
            <person name="Shin S.-K."/>
            <person name="Yi H."/>
        </authorList>
    </citation>
    <scope>NUCLEOTIDE SEQUENCE [LARGE SCALE GENOMIC DNA]</scope>
    <source>
        <strain evidence="8 9">JCM 3315</strain>
    </source>
</reference>
<feature type="transmembrane region" description="Helical" evidence="7">
    <location>
        <begin position="343"/>
        <end position="362"/>
    </location>
</feature>
<dbReference type="GO" id="GO:0005886">
    <property type="term" value="C:plasma membrane"/>
    <property type="evidence" value="ECO:0007669"/>
    <property type="project" value="UniProtKB-SubCell"/>
</dbReference>
<comment type="subcellular location">
    <subcellularLocation>
        <location evidence="1">Cell membrane</location>
        <topology evidence="1">Multi-pass membrane protein</topology>
    </subcellularLocation>
</comment>
<feature type="transmembrane region" description="Helical" evidence="7">
    <location>
        <begin position="287"/>
        <end position="314"/>
    </location>
</feature>
<evidence type="ECO:0000313" key="9">
    <source>
        <dbReference type="Proteomes" id="UP000030848"/>
    </source>
</evidence>
<proteinExistence type="predicted"/>
<feature type="transmembrane region" description="Helical" evidence="7">
    <location>
        <begin position="135"/>
        <end position="158"/>
    </location>
</feature>
<dbReference type="Pfam" id="PF03631">
    <property type="entry name" value="Virul_fac_BrkB"/>
    <property type="match status" value="1"/>
</dbReference>
<protein>
    <submittedName>
        <fullName evidence="8">Trehalose-6-phosphate synthase</fullName>
    </submittedName>
</protein>
<dbReference type="PANTHER" id="PTHR30213">
    <property type="entry name" value="INNER MEMBRANE PROTEIN YHJD"/>
    <property type="match status" value="1"/>
</dbReference>
<accession>A0A837DE46</accession>
<keyword evidence="4 7" id="KW-1133">Transmembrane helix</keyword>
<keyword evidence="5 7" id="KW-0472">Membrane</keyword>
<feature type="transmembrane region" description="Helical" evidence="7">
    <location>
        <begin position="220"/>
        <end position="245"/>
    </location>
</feature>
<name>A0A837DE46_9PSEU</name>
<evidence type="ECO:0000256" key="5">
    <source>
        <dbReference type="ARBA" id="ARBA00023136"/>
    </source>
</evidence>
<feature type="region of interest" description="Disordered" evidence="6">
    <location>
        <begin position="1"/>
        <end position="38"/>
    </location>
</feature>
<sequence length="366" mass="38188">MGQVKADEGKGTKGAKGSEDSPGVAGVKDAKSGKDEDKLLPRLRRKHPWLDHVIRANEAFTERFGNHYAAAITYFSVLSLVPLLMVGFSVAGFVLAGNDVAMRQLREGIVNSAPEGLGGLFTSIVQAALDSRAGAGILGLLLALYSGLGWMGNLRDALTVQWGQEKPKLPFLSTKVKDLGALAGLGVALAVSFGLTAVGSGLGEFLLELMGLEDAAWARFLLRLGTIVLALAANVLVFLWVLAWLPRKKVAVRNAVRGAVLAAVGFEVLKQVGGVYLSSVLSSPSGALFGSVIGLLVFANLVARFLLFATAWAATAEGNLVTRTVEPPAPAVVRPTVEVRRGGGPGLAVGAFGAGALLAWLAKRRS</sequence>
<evidence type="ECO:0000313" key="8">
    <source>
        <dbReference type="EMBL" id="KHF45238.1"/>
    </source>
</evidence>
<dbReference type="AlphaFoldDB" id="A0A837DE46"/>
<dbReference type="Proteomes" id="UP000030848">
    <property type="component" value="Unassembled WGS sequence"/>
</dbReference>
<dbReference type="PANTHER" id="PTHR30213:SF1">
    <property type="entry name" value="INNER MEMBRANE PROTEIN YHJD"/>
    <property type="match status" value="1"/>
</dbReference>
<dbReference type="EMBL" id="JRZE01000003">
    <property type="protein sequence ID" value="KHF45238.1"/>
    <property type="molecule type" value="Genomic_DNA"/>
</dbReference>
<dbReference type="InterPro" id="IPR005274">
    <property type="entry name" value="IM_pro_YhjD"/>
</dbReference>
<dbReference type="OMA" id="MGNQFGA"/>
<keyword evidence="3 7" id="KW-0812">Transmembrane</keyword>
<dbReference type="NCBIfam" id="TIGR00766">
    <property type="entry name" value="inner membrane protein YhjD"/>
    <property type="match status" value="1"/>
</dbReference>
<feature type="transmembrane region" description="Helical" evidence="7">
    <location>
        <begin position="179"/>
        <end position="200"/>
    </location>
</feature>
<comment type="caution">
    <text evidence="8">The sequence shown here is derived from an EMBL/GenBank/DDBJ whole genome shotgun (WGS) entry which is preliminary data.</text>
</comment>
<feature type="compositionally biased region" description="Basic and acidic residues" evidence="6">
    <location>
        <begin position="1"/>
        <end position="19"/>
    </location>
</feature>
<evidence type="ECO:0000256" key="3">
    <source>
        <dbReference type="ARBA" id="ARBA00022692"/>
    </source>
</evidence>
<evidence type="ECO:0000256" key="4">
    <source>
        <dbReference type="ARBA" id="ARBA00022989"/>
    </source>
</evidence>
<feature type="compositionally biased region" description="Basic and acidic residues" evidence="6">
    <location>
        <begin position="28"/>
        <end position="38"/>
    </location>
</feature>
<feature type="transmembrane region" description="Helical" evidence="7">
    <location>
        <begin position="71"/>
        <end position="96"/>
    </location>
</feature>
<evidence type="ECO:0000256" key="6">
    <source>
        <dbReference type="SAM" id="MobiDB-lite"/>
    </source>
</evidence>
<evidence type="ECO:0000256" key="7">
    <source>
        <dbReference type="SAM" id="Phobius"/>
    </source>
</evidence>
<organism evidence="8 9">
    <name type="scientific">Saccharomonospora viridis</name>
    <dbReference type="NCBI Taxonomy" id="1852"/>
    <lineage>
        <taxon>Bacteria</taxon>
        <taxon>Bacillati</taxon>
        <taxon>Actinomycetota</taxon>
        <taxon>Actinomycetes</taxon>
        <taxon>Pseudonocardiales</taxon>
        <taxon>Pseudonocardiaceae</taxon>
        <taxon>Saccharomonospora</taxon>
    </lineage>
</organism>
<dbReference type="InterPro" id="IPR017039">
    <property type="entry name" value="Virul_fac_BrkB"/>
</dbReference>
<keyword evidence="2" id="KW-1003">Cell membrane</keyword>